<dbReference type="AlphaFoldDB" id="A0A382VJZ4"/>
<evidence type="ECO:0000313" key="1">
    <source>
        <dbReference type="EMBL" id="SVD46849.1"/>
    </source>
</evidence>
<proteinExistence type="predicted"/>
<dbReference type="EMBL" id="UINC01152593">
    <property type="protein sequence ID" value="SVD46849.1"/>
    <property type="molecule type" value="Genomic_DNA"/>
</dbReference>
<protein>
    <submittedName>
        <fullName evidence="1">Uncharacterized protein</fullName>
    </submittedName>
</protein>
<name>A0A382VJZ4_9ZZZZ</name>
<sequence>PRSGLLPAQGGLEAPQLPPCIAGFKIHAAYGPTTDKY</sequence>
<feature type="non-terminal residue" evidence="1">
    <location>
        <position position="1"/>
    </location>
</feature>
<gene>
    <name evidence="1" type="ORF">METZ01_LOCUS399703</name>
</gene>
<organism evidence="1">
    <name type="scientific">marine metagenome</name>
    <dbReference type="NCBI Taxonomy" id="408172"/>
    <lineage>
        <taxon>unclassified sequences</taxon>
        <taxon>metagenomes</taxon>
        <taxon>ecological metagenomes</taxon>
    </lineage>
</organism>
<accession>A0A382VJZ4</accession>
<reference evidence="1" key="1">
    <citation type="submission" date="2018-05" db="EMBL/GenBank/DDBJ databases">
        <authorList>
            <person name="Lanie J.A."/>
            <person name="Ng W.-L."/>
            <person name="Kazmierczak K.M."/>
            <person name="Andrzejewski T.M."/>
            <person name="Davidsen T.M."/>
            <person name="Wayne K.J."/>
            <person name="Tettelin H."/>
            <person name="Glass J.I."/>
            <person name="Rusch D."/>
            <person name="Podicherti R."/>
            <person name="Tsui H.-C.T."/>
            <person name="Winkler M.E."/>
        </authorList>
    </citation>
    <scope>NUCLEOTIDE SEQUENCE</scope>
</reference>